<organism evidence="3 4">
    <name type="scientific">Corynebacterium marinum DSM 44953</name>
    <dbReference type="NCBI Taxonomy" id="1224162"/>
    <lineage>
        <taxon>Bacteria</taxon>
        <taxon>Bacillati</taxon>
        <taxon>Actinomycetota</taxon>
        <taxon>Actinomycetes</taxon>
        <taxon>Mycobacteriales</taxon>
        <taxon>Corynebacteriaceae</taxon>
        <taxon>Corynebacterium</taxon>
    </lineage>
</organism>
<keyword evidence="2" id="KW-1133">Transmembrane helix</keyword>
<feature type="transmembrane region" description="Helical" evidence="2">
    <location>
        <begin position="34"/>
        <end position="55"/>
    </location>
</feature>
<feature type="transmembrane region" description="Helical" evidence="2">
    <location>
        <begin position="61"/>
        <end position="80"/>
    </location>
</feature>
<feature type="transmembrane region" description="Helical" evidence="2">
    <location>
        <begin position="520"/>
        <end position="543"/>
    </location>
</feature>
<accession>A0A0B6TJC5</accession>
<evidence type="ECO:0000313" key="4">
    <source>
        <dbReference type="Proteomes" id="UP000031928"/>
    </source>
</evidence>
<dbReference type="EMBL" id="CP007790">
    <property type="protein sequence ID" value="AJK68038.1"/>
    <property type="molecule type" value="Genomic_DNA"/>
</dbReference>
<dbReference type="HOGENOM" id="CLU_017691_0_0_11"/>
<feature type="region of interest" description="Disordered" evidence="1">
    <location>
        <begin position="96"/>
        <end position="115"/>
    </location>
</feature>
<gene>
    <name evidence="3" type="ORF">B840_02050</name>
</gene>
<dbReference type="STRING" id="1224162.B840_02050"/>
<dbReference type="Proteomes" id="UP000031928">
    <property type="component" value="Chromosome"/>
</dbReference>
<reference evidence="3 4" key="1">
    <citation type="submission" date="2014-05" db="EMBL/GenBank/DDBJ databases">
        <title>Complete genome sequence of Corynebacterium marinum DSM 44953.</title>
        <authorList>
            <person name="Schaffert L."/>
            <person name="Albersmeier A."/>
            <person name="Kalinowski J."/>
            <person name="Ruckert C."/>
        </authorList>
    </citation>
    <scope>NUCLEOTIDE SEQUENCE [LARGE SCALE GENOMIC DNA]</scope>
    <source>
        <strain evidence="3 4">DSM 44953</strain>
    </source>
</reference>
<evidence type="ECO:0008006" key="5">
    <source>
        <dbReference type="Google" id="ProtNLM"/>
    </source>
</evidence>
<sequence length="769" mass="83238">MSGVELFPLVLVAALVFTVPGALLGWVSGLRLPWAAAGSVPVSFGVFGLGAWVLGQLDIRYTWATFIVFWLLTVLLAALWRGGFLLAGRRRARAAEVAPPGDERGPDELDNPPPRNRQGGLLDPAWLLPAAGALTGMWLIIDRGLKSFRDVPNGLETIVQGWDVHWHASMVRWFMDEGIADPTRQGELRNIETGAEMYYPSAWHVGAGLVGEAANLSPVAALNLTGIVLPGMLLPLSVAMIAWKMVGRGGLTAQLAAGFGGIAVFASPVLMWIGHYVGAWPYLAAVSAAGVVVALFMHVPYRPVAAFAAMTAFLGLVQLHPSAVTIVVLVLALWWLLYLVWAPSRRAETIPGKVLVRLRDLGWLALAGGVGGVILLPQLLSGTSAGEEVSSWTAFEDVTRAQSWEKAIEMQTRHTDMFADVNQTPLLWLAGLGAVALIVWRRNLWAPMFWFLSVAMTANALMLFDQPWGDWLNIVGNLHYATPHRLVMPVALFTFAAAGVGLAVLIRLISLAPVRMNTTWTRVSVAVSVILGIGAGWGTAVWATRDSVLEGAEWSISAPLSDDRMVSQIDIRAFDWLAEQPGAYEGKIFGEPADGHGWMYAYNGLPSVARHYLWPDVGRGSATDLLYWHPNLLGVGNHGDPEQINSVDKAAEALDVRYFFVSPWSFWGFQEPRFEMIDGLWTTPGVTPVYREGNVAVFAVNQAFTDEELAQMRAPGNSPEELPPLPLDAAGDPVFPRPTKPEQGGEGALETPGNPALDPAPVEIPATRP</sequence>
<feature type="transmembrane region" description="Helical" evidence="2">
    <location>
        <begin position="255"/>
        <end position="273"/>
    </location>
</feature>
<feature type="transmembrane region" description="Helical" evidence="2">
    <location>
        <begin position="361"/>
        <end position="380"/>
    </location>
</feature>
<protein>
    <recommendedName>
        <fullName evidence="5">Glycosyltransferase RgtA/B/C/D-like domain-containing protein</fullName>
    </recommendedName>
</protein>
<name>A0A0B6TJC5_9CORY</name>
<evidence type="ECO:0000256" key="1">
    <source>
        <dbReference type="SAM" id="MobiDB-lite"/>
    </source>
</evidence>
<keyword evidence="2" id="KW-0472">Membrane</keyword>
<feature type="transmembrane region" description="Helical" evidence="2">
    <location>
        <begin position="6"/>
        <end position="27"/>
    </location>
</feature>
<feature type="region of interest" description="Disordered" evidence="1">
    <location>
        <begin position="712"/>
        <end position="769"/>
    </location>
</feature>
<dbReference type="InterPro" id="IPR046671">
    <property type="entry name" value="DUF6541"/>
</dbReference>
<dbReference type="Pfam" id="PF20176">
    <property type="entry name" value="DUF6541"/>
    <property type="match status" value="1"/>
</dbReference>
<proteinExistence type="predicted"/>
<feature type="transmembrane region" description="Helical" evidence="2">
    <location>
        <begin position="448"/>
        <end position="466"/>
    </location>
</feature>
<feature type="transmembrane region" description="Helical" evidence="2">
    <location>
        <begin position="220"/>
        <end position="243"/>
    </location>
</feature>
<feature type="transmembrane region" description="Helical" evidence="2">
    <location>
        <begin position="486"/>
        <end position="508"/>
    </location>
</feature>
<keyword evidence="2" id="KW-0812">Transmembrane</keyword>
<evidence type="ECO:0000256" key="2">
    <source>
        <dbReference type="SAM" id="Phobius"/>
    </source>
</evidence>
<feature type="transmembrane region" description="Helical" evidence="2">
    <location>
        <begin position="425"/>
        <end position="441"/>
    </location>
</feature>
<dbReference type="AlphaFoldDB" id="A0A0B6TJC5"/>
<keyword evidence="4" id="KW-1185">Reference proteome</keyword>
<evidence type="ECO:0000313" key="3">
    <source>
        <dbReference type="EMBL" id="AJK68038.1"/>
    </source>
</evidence>
<feature type="transmembrane region" description="Helical" evidence="2">
    <location>
        <begin position="323"/>
        <end position="341"/>
    </location>
</feature>
<feature type="transmembrane region" description="Helical" evidence="2">
    <location>
        <begin position="279"/>
        <end position="296"/>
    </location>
</feature>
<dbReference type="KEGG" id="cmq:B840_02050"/>